<dbReference type="SMART" id="SM00320">
    <property type="entry name" value="WD40"/>
    <property type="match status" value="2"/>
</dbReference>
<gene>
    <name evidence="4" type="ORF">DMA12_06685</name>
</gene>
<feature type="repeat" description="WD" evidence="3">
    <location>
        <begin position="8"/>
        <end position="42"/>
    </location>
</feature>
<dbReference type="Pfam" id="PF00400">
    <property type="entry name" value="WD40"/>
    <property type="match status" value="1"/>
</dbReference>
<comment type="caution">
    <text evidence="4">The sequence shown here is derived from an EMBL/GenBank/DDBJ whole genome shotgun (WGS) entry which is preliminary data.</text>
</comment>
<sequence>MPVTFSALTGHTDTVASVSIGPSGTLIATAGYDRSMRLWDVSDLAHPVQTAAFSGFTDSAYTIAPAPDGRRVAIGAGTIRLLELDPERVARQICGLADPKITPAEWGTYFPGVPYAPPCP</sequence>
<dbReference type="InterPro" id="IPR036322">
    <property type="entry name" value="WD40_repeat_dom_sf"/>
</dbReference>
<evidence type="ECO:0000256" key="2">
    <source>
        <dbReference type="ARBA" id="ARBA00022737"/>
    </source>
</evidence>
<evidence type="ECO:0000313" key="5">
    <source>
        <dbReference type="Proteomes" id="UP000286716"/>
    </source>
</evidence>
<keyword evidence="5" id="KW-1185">Reference proteome</keyword>
<protein>
    <submittedName>
        <fullName evidence="4">Uncharacterized protein</fullName>
    </submittedName>
</protein>
<dbReference type="AlphaFoldDB" id="A0A428WYK3"/>
<dbReference type="SUPFAM" id="SSF50978">
    <property type="entry name" value="WD40 repeat-like"/>
    <property type="match status" value="1"/>
</dbReference>
<evidence type="ECO:0000256" key="3">
    <source>
        <dbReference type="PROSITE-ProRule" id="PRU00221"/>
    </source>
</evidence>
<dbReference type="Gene3D" id="2.130.10.10">
    <property type="entry name" value="YVTN repeat-like/Quinoprotein amine dehydrogenase"/>
    <property type="match status" value="1"/>
</dbReference>
<keyword evidence="1 3" id="KW-0853">WD repeat</keyword>
<proteinExistence type="predicted"/>
<dbReference type="PROSITE" id="PS50294">
    <property type="entry name" value="WD_REPEATS_REGION"/>
    <property type="match status" value="1"/>
</dbReference>
<dbReference type="InterPro" id="IPR001680">
    <property type="entry name" value="WD40_rpt"/>
</dbReference>
<reference evidence="4 5" key="1">
    <citation type="submission" date="2018-05" db="EMBL/GenBank/DDBJ databases">
        <title>Evolution of GPA BGCs.</title>
        <authorList>
            <person name="Waglechner N."/>
            <person name="Wright G.D."/>
        </authorList>
    </citation>
    <scope>NUCLEOTIDE SEQUENCE [LARGE SCALE GENOMIC DNA]</scope>
    <source>
        <strain evidence="4 5">DSM 5908</strain>
    </source>
</reference>
<dbReference type="PROSITE" id="PS00678">
    <property type="entry name" value="WD_REPEATS_1"/>
    <property type="match status" value="1"/>
</dbReference>
<evidence type="ECO:0000256" key="1">
    <source>
        <dbReference type="ARBA" id="ARBA00022574"/>
    </source>
</evidence>
<dbReference type="PROSITE" id="PS50082">
    <property type="entry name" value="WD_REPEATS_2"/>
    <property type="match status" value="1"/>
</dbReference>
<organism evidence="4 5">
    <name type="scientific">Amycolatopsis balhimycina DSM 5908</name>
    <dbReference type="NCBI Taxonomy" id="1081091"/>
    <lineage>
        <taxon>Bacteria</taxon>
        <taxon>Bacillati</taxon>
        <taxon>Actinomycetota</taxon>
        <taxon>Actinomycetes</taxon>
        <taxon>Pseudonocardiales</taxon>
        <taxon>Pseudonocardiaceae</taxon>
        <taxon>Amycolatopsis</taxon>
    </lineage>
</organism>
<keyword evidence="2" id="KW-0677">Repeat</keyword>
<name>A0A428WYK3_AMYBA</name>
<dbReference type="OrthoDB" id="192618at2"/>
<dbReference type="InterPro" id="IPR015943">
    <property type="entry name" value="WD40/YVTN_repeat-like_dom_sf"/>
</dbReference>
<accession>A0A428WYK3</accession>
<dbReference type="EMBL" id="QHHU01000007">
    <property type="protein sequence ID" value="RSM48174.1"/>
    <property type="molecule type" value="Genomic_DNA"/>
</dbReference>
<evidence type="ECO:0000313" key="4">
    <source>
        <dbReference type="EMBL" id="RSM48174.1"/>
    </source>
</evidence>
<dbReference type="Proteomes" id="UP000286716">
    <property type="component" value="Unassembled WGS sequence"/>
</dbReference>
<dbReference type="InterPro" id="IPR019775">
    <property type="entry name" value="WD40_repeat_CS"/>
</dbReference>
<dbReference type="RefSeq" id="WP_020640435.1">
    <property type="nucleotide sequence ID" value="NZ_QHHU01000007.1"/>
</dbReference>